<protein>
    <recommendedName>
        <fullName evidence="1">Aminoglycoside phosphotransferase domain-containing protein</fullName>
    </recommendedName>
</protein>
<dbReference type="EMBL" id="NHYE01001060">
    <property type="protein sequence ID" value="PPQ99469.1"/>
    <property type="molecule type" value="Genomic_DNA"/>
</dbReference>
<organism evidence="2 3">
    <name type="scientific">Gymnopilus dilepis</name>
    <dbReference type="NCBI Taxonomy" id="231916"/>
    <lineage>
        <taxon>Eukaryota</taxon>
        <taxon>Fungi</taxon>
        <taxon>Dikarya</taxon>
        <taxon>Basidiomycota</taxon>
        <taxon>Agaricomycotina</taxon>
        <taxon>Agaricomycetes</taxon>
        <taxon>Agaricomycetidae</taxon>
        <taxon>Agaricales</taxon>
        <taxon>Agaricineae</taxon>
        <taxon>Hymenogastraceae</taxon>
        <taxon>Gymnopilus</taxon>
    </lineage>
</organism>
<sequence>MDYSDQLPDVPEANALKLVFEKTTIPVPRVCRVVQNRDFYFTVMDHIEGRMLAEIWPTYPIYRKILVAFVLRNYVQQLRRLVAPSTAPPGPITTKGPWNCVLTSILGDVHRPCGSFSSYFDLVSFFNQAHENALKWPTVLNDSPLLKERFETLGPPNMVLTHMDINPRNILVGEDGRLWLIDWAWSGYYPTFFEFTSMCLQAENEKSNDFDDPVWNALIPFVCGPDFKSDRWITAARPVLLYY</sequence>
<gene>
    <name evidence="2" type="ORF">CVT26_014286</name>
</gene>
<dbReference type="PANTHER" id="PTHR21310:SF39">
    <property type="entry name" value="AMINOGLYCOSIDE PHOSPHOTRANSFERASE DOMAIN-CONTAINING PROTEIN"/>
    <property type="match status" value="1"/>
</dbReference>
<accession>A0A409Y916</accession>
<dbReference type="SUPFAM" id="SSF56112">
    <property type="entry name" value="Protein kinase-like (PK-like)"/>
    <property type="match status" value="1"/>
</dbReference>
<dbReference type="STRING" id="231916.A0A409Y916"/>
<reference evidence="2 3" key="1">
    <citation type="journal article" date="2018" name="Evol. Lett.">
        <title>Horizontal gene cluster transfer increased hallucinogenic mushroom diversity.</title>
        <authorList>
            <person name="Reynolds H.T."/>
            <person name="Vijayakumar V."/>
            <person name="Gluck-Thaler E."/>
            <person name="Korotkin H.B."/>
            <person name="Matheny P.B."/>
            <person name="Slot J.C."/>
        </authorList>
    </citation>
    <scope>NUCLEOTIDE SEQUENCE [LARGE SCALE GENOMIC DNA]</scope>
    <source>
        <strain evidence="2 3">SRW20</strain>
    </source>
</reference>
<dbReference type="PANTHER" id="PTHR21310">
    <property type="entry name" value="AMINOGLYCOSIDE PHOSPHOTRANSFERASE-RELATED-RELATED"/>
    <property type="match status" value="1"/>
</dbReference>
<dbReference type="Proteomes" id="UP000284706">
    <property type="component" value="Unassembled WGS sequence"/>
</dbReference>
<dbReference type="OrthoDB" id="4177236at2759"/>
<comment type="caution">
    <text evidence="2">The sequence shown here is derived from an EMBL/GenBank/DDBJ whole genome shotgun (WGS) entry which is preliminary data.</text>
</comment>
<dbReference type="InterPro" id="IPR011009">
    <property type="entry name" value="Kinase-like_dom_sf"/>
</dbReference>
<dbReference type="AlphaFoldDB" id="A0A409Y916"/>
<dbReference type="InterPro" id="IPR002575">
    <property type="entry name" value="Aminoglycoside_PTrfase"/>
</dbReference>
<feature type="domain" description="Aminoglycoside phosphotransferase" evidence="1">
    <location>
        <begin position="8"/>
        <end position="218"/>
    </location>
</feature>
<dbReference type="InterPro" id="IPR051678">
    <property type="entry name" value="AGP_Transferase"/>
</dbReference>
<proteinExistence type="predicted"/>
<name>A0A409Y916_9AGAR</name>
<dbReference type="Pfam" id="PF01636">
    <property type="entry name" value="APH"/>
    <property type="match status" value="1"/>
</dbReference>
<evidence type="ECO:0000259" key="1">
    <source>
        <dbReference type="Pfam" id="PF01636"/>
    </source>
</evidence>
<dbReference type="Gene3D" id="3.90.1200.10">
    <property type="match status" value="1"/>
</dbReference>
<evidence type="ECO:0000313" key="3">
    <source>
        <dbReference type="Proteomes" id="UP000284706"/>
    </source>
</evidence>
<evidence type="ECO:0000313" key="2">
    <source>
        <dbReference type="EMBL" id="PPQ99469.1"/>
    </source>
</evidence>
<keyword evidence="3" id="KW-1185">Reference proteome</keyword>
<dbReference type="InParanoid" id="A0A409Y916"/>